<organism evidence="2 3">
    <name type="scientific">Arthrobotrys flagrans</name>
    <name type="common">Nematode-trapping fungus</name>
    <name type="synonym">Trichothecium flagrans</name>
    <dbReference type="NCBI Taxonomy" id="97331"/>
    <lineage>
        <taxon>Eukaryota</taxon>
        <taxon>Fungi</taxon>
        <taxon>Dikarya</taxon>
        <taxon>Ascomycota</taxon>
        <taxon>Pezizomycotina</taxon>
        <taxon>Orbiliomycetes</taxon>
        <taxon>Orbiliales</taxon>
        <taxon>Orbiliaceae</taxon>
        <taxon>Arthrobotrys</taxon>
    </lineage>
</organism>
<dbReference type="Gene3D" id="3.60.21.10">
    <property type="match status" value="1"/>
</dbReference>
<feature type="region of interest" description="Disordered" evidence="1">
    <location>
        <begin position="20"/>
        <end position="45"/>
    </location>
</feature>
<protein>
    <recommendedName>
        <fullName evidence="4">Calcineurin-like phosphoesterase domain-containing protein</fullName>
    </recommendedName>
</protein>
<dbReference type="Proteomes" id="UP000283090">
    <property type="component" value="Unassembled WGS sequence"/>
</dbReference>
<dbReference type="PANTHER" id="PTHR12905">
    <property type="entry name" value="METALLOPHOSPHOESTERASE"/>
    <property type="match status" value="1"/>
</dbReference>
<keyword evidence="3" id="KW-1185">Reference proteome</keyword>
<dbReference type="OrthoDB" id="630188at2759"/>
<name>A0A436ZVY7_ARTFL</name>
<evidence type="ECO:0000313" key="3">
    <source>
        <dbReference type="Proteomes" id="UP000283090"/>
    </source>
</evidence>
<dbReference type="VEuPathDB" id="FungiDB:DFL_007529"/>
<dbReference type="GeneID" id="93589840"/>
<evidence type="ECO:0000313" key="2">
    <source>
        <dbReference type="EMBL" id="RVD83128.1"/>
    </source>
</evidence>
<dbReference type="PANTHER" id="PTHR12905:SF0">
    <property type="entry name" value="CALCINEURIN-LIKE PHOSPHOESTERASE DOMAIN-CONTAINING PROTEIN"/>
    <property type="match status" value="1"/>
</dbReference>
<evidence type="ECO:0000256" key="1">
    <source>
        <dbReference type="SAM" id="MobiDB-lite"/>
    </source>
</evidence>
<dbReference type="EMBL" id="SAEB01000009">
    <property type="protein sequence ID" value="RVD83128.1"/>
    <property type="molecule type" value="Genomic_DNA"/>
</dbReference>
<dbReference type="InterPro" id="IPR051693">
    <property type="entry name" value="UPF0046_metallophosphoest"/>
</dbReference>
<dbReference type="RefSeq" id="XP_067488672.1">
    <property type="nucleotide sequence ID" value="XM_067637124.1"/>
</dbReference>
<dbReference type="InterPro" id="IPR029052">
    <property type="entry name" value="Metallo-depent_PP-like"/>
</dbReference>
<reference evidence="2 3" key="1">
    <citation type="submission" date="2019-01" db="EMBL/GenBank/DDBJ databases">
        <title>Intercellular communication is required for trap formation in the nematode-trapping fungus Duddingtonia flagrans.</title>
        <authorList>
            <person name="Youssar L."/>
            <person name="Wernet V."/>
            <person name="Hensel N."/>
            <person name="Hildebrandt H.-G."/>
            <person name="Fischer R."/>
        </authorList>
    </citation>
    <scope>NUCLEOTIDE SEQUENCE [LARGE SCALE GENOMIC DNA]</scope>
    <source>
        <strain evidence="2 3">CBS H-5679</strain>
    </source>
</reference>
<sequence length="351" mass="38195">MPATRNKPRNASSRVKALAKDLRNLSTTDTTDTTTKKAKTENTATPHYQPSEARIIATRTAVKTGRQVLVEATDILISLHEDAARKSTALRAILEQDMTQDSNLSALKAAISWIERVPAEIKVLIAGNHDTCLEVVGDHVDDSSSSTLDSRNIDFKSDNKENRPKVKQVTCRGYLKSKEMKAKGIFYLENEVKTFTLKNGATLTVFASPYTPRGPRPHDGGAFRYNSDFDFWEKFNSTGSLKAGKVDVTVIHGPACGILDSTSCGKSVGCKHLRSFLDKSSRCKEAKDVKAQMAEKDGAVFTDATAVTKDVVRGKITMFVNASLVGAGSSNYAEAARCPYVVELDLPLATV</sequence>
<dbReference type="SUPFAM" id="SSF56300">
    <property type="entry name" value="Metallo-dependent phosphatases"/>
    <property type="match status" value="1"/>
</dbReference>
<gene>
    <name evidence="2" type="ORF">DFL_007529</name>
</gene>
<proteinExistence type="predicted"/>
<comment type="caution">
    <text evidence="2">The sequence shown here is derived from an EMBL/GenBank/DDBJ whole genome shotgun (WGS) entry which is preliminary data.</text>
</comment>
<accession>A0A436ZVY7</accession>
<dbReference type="AlphaFoldDB" id="A0A436ZVY7"/>
<evidence type="ECO:0008006" key="4">
    <source>
        <dbReference type="Google" id="ProtNLM"/>
    </source>
</evidence>